<proteinExistence type="predicted"/>
<keyword evidence="5" id="KW-1185">Reference proteome</keyword>
<dbReference type="EMBL" id="JBHSQB010000009">
    <property type="protein sequence ID" value="MFC6097507.1"/>
    <property type="molecule type" value="Genomic_DNA"/>
</dbReference>
<organism evidence="4 5">
    <name type="scientific">Flavobacterium qiangtangense</name>
    <dbReference type="NCBI Taxonomy" id="1442595"/>
    <lineage>
        <taxon>Bacteria</taxon>
        <taxon>Pseudomonadati</taxon>
        <taxon>Bacteroidota</taxon>
        <taxon>Flavobacteriia</taxon>
        <taxon>Flavobacteriales</taxon>
        <taxon>Flavobacteriaceae</taxon>
        <taxon>Flavobacterium</taxon>
    </lineage>
</organism>
<evidence type="ECO:0000256" key="1">
    <source>
        <dbReference type="ARBA" id="ARBA00022729"/>
    </source>
</evidence>
<feature type="signal peptide" evidence="2">
    <location>
        <begin position="1"/>
        <end position="18"/>
    </location>
</feature>
<name>A0ABW1PRR9_9FLAO</name>
<feature type="chain" id="PRO_5045929389" evidence="2">
    <location>
        <begin position="19"/>
        <end position="149"/>
    </location>
</feature>
<dbReference type="InterPro" id="IPR051099">
    <property type="entry name" value="AGR/TXD"/>
</dbReference>
<comment type="caution">
    <text evidence="4">The sequence shown here is derived from an EMBL/GenBank/DDBJ whole genome shotgun (WGS) entry which is preliminary data.</text>
</comment>
<evidence type="ECO:0000256" key="2">
    <source>
        <dbReference type="SAM" id="SignalP"/>
    </source>
</evidence>
<dbReference type="Pfam" id="PF13098">
    <property type="entry name" value="Thioredoxin_2"/>
    <property type="match status" value="1"/>
</dbReference>
<evidence type="ECO:0000313" key="5">
    <source>
        <dbReference type="Proteomes" id="UP001596287"/>
    </source>
</evidence>
<evidence type="ECO:0000259" key="3">
    <source>
        <dbReference type="Pfam" id="PF13098"/>
    </source>
</evidence>
<dbReference type="PANTHER" id="PTHR15337:SF11">
    <property type="entry name" value="THIOREDOXIN DOMAIN-CONTAINING PROTEIN"/>
    <property type="match status" value="1"/>
</dbReference>
<feature type="domain" description="Thioredoxin-like fold" evidence="3">
    <location>
        <begin position="34"/>
        <end position="144"/>
    </location>
</feature>
<dbReference type="SUPFAM" id="SSF52833">
    <property type="entry name" value="Thioredoxin-like"/>
    <property type="match status" value="1"/>
</dbReference>
<evidence type="ECO:0000313" key="4">
    <source>
        <dbReference type="EMBL" id="MFC6097507.1"/>
    </source>
</evidence>
<protein>
    <submittedName>
        <fullName evidence="4">Thioredoxin family protein</fullName>
    </submittedName>
</protein>
<dbReference type="Proteomes" id="UP001596287">
    <property type="component" value="Unassembled WGS sequence"/>
</dbReference>
<sequence>MKKIMLLSFFLIANKNFAQLNTHTFENAEKLSIENPKPFVIFIHTNWCKICKMIENTTFKNKEVIQNLNDNFYFISFNAEDKKEIKFNKTIFKFKPKGTNSGIHELAELLSNQTYPTITILQPDYSIVTQIESFANSKTLLQILEKAKN</sequence>
<reference evidence="5" key="1">
    <citation type="journal article" date="2019" name="Int. J. Syst. Evol. Microbiol.">
        <title>The Global Catalogue of Microorganisms (GCM) 10K type strain sequencing project: providing services to taxonomists for standard genome sequencing and annotation.</title>
        <authorList>
            <consortium name="The Broad Institute Genomics Platform"/>
            <consortium name="The Broad Institute Genome Sequencing Center for Infectious Disease"/>
            <person name="Wu L."/>
            <person name="Ma J."/>
        </authorList>
    </citation>
    <scope>NUCLEOTIDE SEQUENCE [LARGE SCALE GENOMIC DNA]</scope>
    <source>
        <strain evidence="5">CCUG 49679</strain>
    </source>
</reference>
<keyword evidence="1 2" id="KW-0732">Signal</keyword>
<accession>A0ABW1PRR9</accession>
<dbReference type="InterPro" id="IPR036249">
    <property type="entry name" value="Thioredoxin-like_sf"/>
</dbReference>
<dbReference type="RefSeq" id="WP_379792468.1">
    <property type="nucleotide sequence ID" value="NZ_JBHSQB010000009.1"/>
</dbReference>
<dbReference type="PANTHER" id="PTHR15337">
    <property type="entry name" value="ANTERIOR GRADIENT PROTEIN-RELATED"/>
    <property type="match status" value="1"/>
</dbReference>
<dbReference type="InterPro" id="IPR012336">
    <property type="entry name" value="Thioredoxin-like_fold"/>
</dbReference>
<gene>
    <name evidence="4" type="ORF">ACFPVY_12700</name>
</gene>
<dbReference type="Gene3D" id="3.40.30.10">
    <property type="entry name" value="Glutaredoxin"/>
    <property type="match status" value="1"/>
</dbReference>